<comment type="catalytic activity">
    <reaction evidence="19">
        <text>2'-deoxyribonucleotide-(2'-deoxyribose 5'-phosphate)-2'-deoxyribonucleotide-DNA = a 3'-end 2'-deoxyribonucleotide-(2,3-dehydro-2,3-deoxyribose 5'-phosphate)-DNA + a 5'-end 5'-phospho-2'-deoxyribonucleoside-DNA + H(+)</text>
        <dbReference type="Rhea" id="RHEA:66592"/>
        <dbReference type="Rhea" id="RHEA-COMP:13180"/>
        <dbReference type="Rhea" id="RHEA-COMP:16897"/>
        <dbReference type="Rhea" id="RHEA-COMP:17067"/>
        <dbReference type="ChEBI" id="CHEBI:15378"/>
        <dbReference type="ChEBI" id="CHEBI:136412"/>
        <dbReference type="ChEBI" id="CHEBI:157695"/>
        <dbReference type="ChEBI" id="CHEBI:167181"/>
        <dbReference type="EC" id="4.2.99.18"/>
    </reaction>
</comment>
<keyword evidence="16" id="KW-0511">Multifunctional enzyme</keyword>
<evidence type="ECO:0000256" key="16">
    <source>
        <dbReference type="ARBA" id="ARBA00023268"/>
    </source>
</evidence>
<evidence type="ECO:0000256" key="7">
    <source>
        <dbReference type="ARBA" id="ARBA00016240"/>
    </source>
</evidence>
<keyword evidence="24" id="KW-1185">Reference proteome</keyword>
<dbReference type="SMART" id="SM00898">
    <property type="entry name" value="Fapy_DNA_glyco"/>
    <property type="match status" value="1"/>
</dbReference>
<keyword evidence="12" id="KW-0862">Zinc</keyword>
<keyword evidence="15 23" id="KW-0456">Lyase</keyword>
<comment type="similarity">
    <text evidence="3">Belongs to the FPG family.</text>
</comment>
<dbReference type="PROSITE" id="PS51066">
    <property type="entry name" value="ZF_FPG_2"/>
    <property type="match status" value="1"/>
</dbReference>
<dbReference type="Gene3D" id="1.10.8.50">
    <property type="match status" value="1"/>
</dbReference>
<evidence type="ECO:0000256" key="20">
    <source>
        <dbReference type="PROSITE-ProRule" id="PRU00391"/>
    </source>
</evidence>
<dbReference type="RefSeq" id="WP_313832651.1">
    <property type="nucleotide sequence ID" value="NZ_JAQOUE010000001.1"/>
</dbReference>
<evidence type="ECO:0000259" key="22">
    <source>
        <dbReference type="PROSITE" id="PS51068"/>
    </source>
</evidence>
<dbReference type="Gene3D" id="3.20.190.10">
    <property type="entry name" value="MutM-like, N-terminal"/>
    <property type="match status" value="1"/>
</dbReference>
<dbReference type="InterPro" id="IPR035937">
    <property type="entry name" value="FPG_N"/>
</dbReference>
<dbReference type="InterPro" id="IPR012319">
    <property type="entry name" value="FPG_cat"/>
</dbReference>
<evidence type="ECO:0000256" key="10">
    <source>
        <dbReference type="ARBA" id="ARBA00022771"/>
    </source>
</evidence>
<dbReference type="SMART" id="SM01232">
    <property type="entry name" value="H2TH"/>
    <property type="match status" value="1"/>
</dbReference>
<evidence type="ECO:0000256" key="17">
    <source>
        <dbReference type="ARBA" id="ARBA00023295"/>
    </source>
</evidence>
<evidence type="ECO:0000256" key="4">
    <source>
        <dbReference type="ARBA" id="ARBA00011245"/>
    </source>
</evidence>
<evidence type="ECO:0000256" key="12">
    <source>
        <dbReference type="ARBA" id="ARBA00022833"/>
    </source>
</evidence>
<dbReference type="SUPFAM" id="SSF57716">
    <property type="entry name" value="Glucocorticoid receptor-like (DNA-binding domain)"/>
    <property type="match status" value="1"/>
</dbReference>
<evidence type="ECO:0000256" key="11">
    <source>
        <dbReference type="ARBA" id="ARBA00022801"/>
    </source>
</evidence>
<evidence type="ECO:0000256" key="5">
    <source>
        <dbReference type="ARBA" id="ARBA00012024"/>
    </source>
</evidence>
<dbReference type="Pfam" id="PF01149">
    <property type="entry name" value="Fapy_DNA_glyco"/>
    <property type="match status" value="1"/>
</dbReference>
<feature type="domain" description="Formamidopyrimidine-DNA glycosylase catalytic" evidence="22">
    <location>
        <begin position="2"/>
        <end position="118"/>
    </location>
</feature>
<comment type="caution">
    <text evidence="23">The sequence shown here is derived from an EMBL/GenBank/DDBJ whole genome shotgun (WGS) entry which is preliminary data.</text>
</comment>
<evidence type="ECO:0000256" key="2">
    <source>
        <dbReference type="ARBA" id="ARBA00001947"/>
    </source>
</evidence>
<evidence type="ECO:0000256" key="14">
    <source>
        <dbReference type="ARBA" id="ARBA00023204"/>
    </source>
</evidence>
<keyword evidence="13" id="KW-0238">DNA-binding</keyword>
<dbReference type="InterPro" id="IPR020629">
    <property type="entry name" value="FPG_Glyclase"/>
</dbReference>
<keyword evidence="8" id="KW-0479">Metal-binding</keyword>
<evidence type="ECO:0000259" key="21">
    <source>
        <dbReference type="PROSITE" id="PS51066"/>
    </source>
</evidence>
<evidence type="ECO:0000256" key="13">
    <source>
        <dbReference type="ARBA" id="ARBA00023125"/>
    </source>
</evidence>
<accession>A0ABU3K7B7</accession>
<dbReference type="EC" id="3.2.2.23" evidence="5"/>
<dbReference type="SUPFAM" id="SSF46946">
    <property type="entry name" value="S13-like H2TH domain"/>
    <property type="match status" value="1"/>
</dbReference>
<dbReference type="InterPro" id="IPR000214">
    <property type="entry name" value="Znf_DNA_glyclase/AP_lyase"/>
</dbReference>
<dbReference type="PANTHER" id="PTHR22993">
    <property type="entry name" value="FORMAMIDOPYRIMIDINE-DNA GLYCOSYLASE"/>
    <property type="match status" value="1"/>
</dbReference>
<evidence type="ECO:0000313" key="24">
    <source>
        <dbReference type="Proteomes" id="UP001250932"/>
    </source>
</evidence>
<keyword evidence="11 23" id="KW-0378">Hydrolase</keyword>
<comment type="catalytic activity">
    <reaction evidence="1">
        <text>Hydrolysis of DNA containing ring-opened 7-methylguanine residues, releasing 2,6-diamino-4-hydroxy-5-(N-methyl)formamidopyrimidine.</text>
        <dbReference type="EC" id="3.2.2.23"/>
    </reaction>
</comment>
<evidence type="ECO:0000256" key="15">
    <source>
        <dbReference type="ARBA" id="ARBA00023239"/>
    </source>
</evidence>
<evidence type="ECO:0000256" key="6">
    <source>
        <dbReference type="ARBA" id="ARBA00012720"/>
    </source>
</evidence>
<dbReference type="NCBIfam" id="NF002211">
    <property type="entry name" value="PRK01103.1"/>
    <property type="match status" value="1"/>
</dbReference>
<dbReference type="GO" id="GO:0008534">
    <property type="term" value="F:oxidized purine nucleobase lesion DNA N-glycosylase activity"/>
    <property type="evidence" value="ECO:0007669"/>
    <property type="project" value="UniProtKB-EC"/>
</dbReference>
<dbReference type="PROSITE" id="PS51068">
    <property type="entry name" value="FPG_CAT"/>
    <property type="match status" value="1"/>
</dbReference>
<evidence type="ECO:0000256" key="1">
    <source>
        <dbReference type="ARBA" id="ARBA00001668"/>
    </source>
</evidence>
<gene>
    <name evidence="23" type="primary">mutM</name>
    <name evidence="23" type="ORF">PPG34_07905</name>
</gene>
<keyword evidence="10 20" id="KW-0863">Zinc-finger</keyword>
<dbReference type="Proteomes" id="UP001250932">
    <property type="component" value="Unassembled WGS sequence"/>
</dbReference>
<dbReference type="GO" id="GO:0140078">
    <property type="term" value="F:class I DNA-(apurinic or apyrimidinic site) endonuclease activity"/>
    <property type="evidence" value="ECO:0007669"/>
    <property type="project" value="UniProtKB-EC"/>
</dbReference>
<evidence type="ECO:0000256" key="9">
    <source>
        <dbReference type="ARBA" id="ARBA00022763"/>
    </source>
</evidence>
<dbReference type="EMBL" id="JAQOUE010000001">
    <property type="protein sequence ID" value="MDT7042273.1"/>
    <property type="molecule type" value="Genomic_DNA"/>
</dbReference>
<reference evidence="23 24" key="1">
    <citation type="journal article" date="2023" name="ISME J.">
        <title>Cultivation and genomic characterization of novel and ubiquitous marine nitrite-oxidizing bacteria from the Nitrospirales.</title>
        <authorList>
            <person name="Mueller A.J."/>
            <person name="Daebeler A."/>
            <person name="Herbold C.W."/>
            <person name="Kirkegaard R.H."/>
            <person name="Daims H."/>
        </authorList>
    </citation>
    <scope>NUCLEOTIDE SEQUENCE [LARGE SCALE GENOMIC DNA]</scope>
    <source>
        <strain evidence="23 24">EB</strain>
    </source>
</reference>
<dbReference type="InterPro" id="IPR015886">
    <property type="entry name" value="H2TH_FPG"/>
</dbReference>
<comment type="subunit">
    <text evidence="4">Monomer.</text>
</comment>
<sequence length="274" mass="31751">MPELPEVEVIRRQLELHLVGATIQHIWIGRNDIVRQGLTDLPWYTKSRIVEIQRFGKSVALVCEQERTRRYLVAELGMTGLLLFDRQSMPSEKHLHVIIHLASCKNPELYYWNARRFGRLSLLNEQEWEAYRERRFGLDPLQVSENEFFSLIKGCRGRVKSVLLNQQRIAGIGNIYANEMLFRSGIHPDARGHRLSKKRIQQLFLNMQKVLNESIDKGGSSIRDYLSPNGSRGQFQHYHQVYQKTGQPCPACATPICRLVSERSSFVCASCQKR</sequence>
<dbReference type="CDD" id="cd08966">
    <property type="entry name" value="EcFpg-like_N"/>
    <property type="match status" value="1"/>
</dbReference>
<proteinExistence type="inferred from homology"/>
<evidence type="ECO:0000256" key="18">
    <source>
        <dbReference type="ARBA" id="ARBA00030638"/>
    </source>
</evidence>
<dbReference type="InterPro" id="IPR010979">
    <property type="entry name" value="Ribosomal_uS13-like_H2TH"/>
</dbReference>
<keyword evidence="14" id="KW-0234">DNA repair</keyword>
<keyword evidence="17 23" id="KW-0326">Glycosidase</keyword>
<protein>
    <recommendedName>
        <fullName evidence="7">Formamidopyrimidine-DNA glycosylase</fullName>
        <ecNumber evidence="5">3.2.2.23</ecNumber>
        <ecNumber evidence="6">4.2.99.18</ecNumber>
    </recommendedName>
    <alternativeName>
        <fullName evidence="18">DNA-(apurinic or apyrimidinic site) lyase MutM</fullName>
    </alternativeName>
</protein>
<evidence type="ECO:0000313" key="23">
    <source>
        <dbReference type="EMBL" id="MDT7042273.1"/>
    </source>
</evidence>
<dbReference type="PANTHER" id="PTHR22993:SF9">
    <property type="entry name" value="FORMAMIDOPYRIMIDINE-DNA GLYCOSYLASE"/>
    <property type="match status" value="1"/>
</dbReference>
<comment type="cofactor">
    <cofactor evidence="2">
        <name>Zn(2+)</name>
        <dbReference type="ChEBI" id="CHEBI:29105"/>
    </cofactor>
</comment>
<keyword evidence="9" id="KW-0227">DNA damage</keyword>
<dbReference type="NCBIfam" id="TIGR00577">
    <property type="entry name" value="fpg"/>
    <property type="match status" value="1"/>
</dbReference>
<evidence type="ECO:0000256" key="3">
    <source>
        <dbReference type="ARBA" id="ARBA00009409"/>
    </source>
</evidence>
<evidence type="ECO:0000256" key="8">
    <source>
        <dbReference type="ARBA" id="ARBA00022723"/>
    </source>
</evidence>
<feature type="domain" description="FPG-type" evidence="21">
    <location>
        <begin position="240"/>
        <end position="273"/>
    </location>
</feature>
<dbReference type="Pfam" id="PF06831">
    <property type="entry name" value="H2TH"/>
    <property type="match status" value="1"/>
</dbReference>
<dbReference type="EC" id="4.2.99.18" evidence="6"/>
<organism evidence="23 24">
    <name type="scientific">Candidatus Nitronereus thalassa</name>
    <dbReference type="NCBI Taxonomy" id="3020898"/>
    <lineage>
        <taxon>Bacteria</taxon>
        <taxon>Pseudomonadati</taxon>
        <taxon>Nitrospirota</taxon>
        <taxon>Nitrospiria</taxon>
        <taxon>Nitrospirales</taxon>
        <taxon>Nitrospiraceae</taxon>
        <taxon>Candidatus Nitronereus</taxon>
    </lineage>
</organism>
<evidence type="ECO:0000256" key="19">
    <source>
        <dbReference type="ARBA" id="ARBA00044632"/>
    </source>
</evidence>
<name>A0ABU3K7B7_9BACT</name>
<dbReference type="SUPFAM" id="SSF81624">
    <property type="entry name" value="N-terminal domain of MutM-like DNA repair proteins"/>
    <property type="match status" value="1"/>
</dbReference>